<evidence type="ECO:0000313" key="7">
    <source>
        <dbReference type="EMBL" id="BAP00827.1"/>
    </source>
</evidence>
<reference evidence="7" key="3">
    <citation type="journal article" date="2019" name="Vet. Microbiol.">
        <title>Mutations associated with change of susceptibility to lincosamides and/or macrolides in field and laboratory-derived Mycoplasma californicum strains in Japan, and development of a rapid detection method for these mutations.</title>
        <authorList>
            <person name="Hata E."/>
            <person name="Nagai K."/>
            <person name="Murakami K."/>
        </authorList>
    </citation>
    <scope>NUCLEOTIDE SEQUENCE</scope>
    <source>
        <strain evidence="7">HAZ160_1</strain>
    </source>
</reference>
<accession>A0AAT9F7H0</accession>
<keyword evidence="2" id="KW-1003">Cell membrane</keyword>
<feature type="transmembrane region" description="Helical" evidence="6">
    <location>
        <begin position="164"/>
        <end position="187"/>
    </location>
</feature>
<feature type="transmembrane region" description="Helical" evidence="6">
    <location>
        <begin position="244"/>
        <end position="266"/>
    </location>
</feature>
<organism evidence="7">
    <name type="scientific">Mycoplasmopsis californica HAZ160_1</name>
    <dbReference type="NCBI Taxonomy" id="1397850"/>
    <lineage>
        <taxon>Bacteria</taxon>
        <taxon>Bacillati</taxon>
        <taxon>Mycoplasmatota</taxon>
        <taxon>Mycoplasmoidales</taxon>
        <taxon>Metamycoplasmataceae</taxon>
        <taxon>Mycoplasmopsis</taxon>
    </lineage>
</organism>
<evidence type="ECO:0000256" key="2">
    <source>
        <dbReference type="ARBA" id="ARBA00022475"/>
    </source>
</evidence>
<dbReference type="AlphaFoldDB" id="A0AAT9F7H0"/>
<protein>
    <submittedName>
        <fullName evidence="7">Hypothelical protein</fullName>
    </submittedName>
</protein>
<feature type="transmembrane region" description="Helical" evidence="6">
    <location>
        <begin position="312"/>
        <end position="335"/>
    </location>
</feature>
<evidence type="ECO:0000256" key="5">
    <source>
        <dbReference type="ARBA" id="ARBA00023136"/>
    </source>
</evidence>
<dbReference type="PANTHER" id="PTHR30213:SF0">
    <property type="entry name" value="UPF0761 MEMBRANE PROTEIN YIHY"/>
    <property type="match status" value="1"/>
</dbReference>
<dbReference type="PANTHER" id="PTHR30213">
    <property type="entry name" value="INNER MEMBRANE PROTEIN YHJD"/>
    <property type="match status" value="1"/>
</dbReference>
<evidence type="ECO:0000256" key="1">
    <source>
        <dbReference type="ARBA" id="ARBA00004651"/>
    </source>
</evidence>
<dbReference type="GO" id="GO:0005886">
    <property type="term" value="C:plasma membrane"/>
    <property type="evidence" value="ECO:0007669"/>
    <property type="project" value="UniProtKB-SubCell"/>
</dbReference>
<gene>
    <name evidence="7" type="primary">rbn</name>
    <name evidence="7" type="ORF">MCAL160_0086</name>
</gene>
<reference evidence="7" key="4">
    <citation type="submission" date="2024-06" db="EMBL/GenBank/DDBJ databases">
        <authorList>
            <consortium name="Mycoplasma californicum genome sequencing consortium"/>
            <person name="Hata E."/>
            <person name="Tanaka K."/>
            <person name="Tamamura Y."/>
        </authorList>
    </citation>
    <scope>NUCLEOTIDE SEQUENCE</scope>
    <source>
        <strain evidence="7">HAZ160_1</strain>
    </source>
</reference>
<evidence type="ECO:0000256" key="3">
    <source>
        <dbReference type="ARBA" id="ARBA00022692"/>
    </source>
</evidence>
<keyword evidence="5 6" id="KW-0472">Membrane</keyword>
<feature type="transmembrane region" description="Helical" evidence="6">
    <location>
        <begin position="278"/>
        <end position="300"/>
    </location>
</feature>
<keyword evidence="3 6" id="KW-0812">Transmembrane</keyword>
<evidence type="ECO:0000256" key="4">
    <source>
        <dbReference type="ARBA" id="ARBA00022989"/>
    </source>
</evidence>
<feature type="transmembrane region" description="Helical" evidence="6">
    <location>
        <begin position="106"/>
        <end position="128"/>
    </location>
</feature>
<reference evidence="7" key="2">
    <citation type="journal article" date="2014" name="Genome Announc.">
        <title>Complete Genome Sequence of Mycoplasma californicum Strain HAZ160_1 from Bovine Mastitic Milk in Japan.</title>
        <authorList>
            <person name="Hata E."/>
            <person name="Murakami K."/>
        </authorList>
    </citation>
    <scope>NUCLEOTIDE SEQUENCE</scope>
    <source>
        <strain evidence="7">HAZ160_1</strain>
    </source>
</reference>
<name>A0AAT9F7H0_9BACT</name>
<evidence type="ECO:0000256" key="6">
    <source>
        <dbReference type="SAM" id="Phobius"/>
    </source>
</evidence>
<feature type="transmembrane region" description="Helical" evidence="6">
    <location>
        <begin position="208"/>
        <end position="232"/>
    </location>
</feature>
<dbReference type="Pfam" id="PF03631">
    <property type="entry name" value="Virul_fac_BrkB"/>
    <property type="match status" value="1"/>
</dbReference>
<dbReference type="InterPro" id="IPR017039">
    <property type="entry name" value="Virul_fac_BrkB"/>
</dbReference>
<proteinExistence type="predicted"/>
<dbReference type="KEGG" id="mcm:MCAL160_0086"/>
<reference evidence="7" key="1">
    <citation type="journal article" date="2014" name="Appl. Environ. Microbiol.">
        <title>Molecular Epidemiology of Cases of Mycoplasma californicum Infection in Japan.</title>
        <authorList>
            <person name="Hata E."/>
            <person name="Suzuki K."/>
            <person name="Hanyu H."/>
            <person name="Itoh M."/>
            <person name="Higuchi H."/>
            <person name="Kobayashi H."/>
        </authorList>
    </citation>
    <scope>NUCLEOTIDE SEQUENCE</scope>
    <source>
        <strain evidence="7">HAZ160_1</strain>
    </source>
</reference>
<dbReference type="EMBL" id="AP013353">
    <property type="protein sequence ID" value="BAP00827.1"/>
    <property type="molecule type" value="Genomic_DNA"/>
</dbReference>
<sequence length="362" mass="42266">MLLFLKFIILNMAKKQRQIYTGLELKQIKKITNRKNRSSWAGKNIISNENRRWDFFEKIIKYFLRFILWLTTSKIGWKNKVKTNELVDRTYAKFIAKDSAFIPFSLAFYFLVSFVPISTIVIVLLSFIDDYNVIFVNKIITRVIPGVQSLLAIPEFKINEGAKYTAILVLLLTSTWLGSSGWGRFIYLQNYIYGHENLGNFFLNRIKGFFVVLGISIYIFLASALYITFYKWITPSFSLTGETIFFYISLFIYLLLILYLGFTLIYKLTPSFKLQWNSVLPGVLVASIPNMIFISGFGYLTSLLKYDQYGTIGTFLYLALFVSSLTYFTYMGLIVNESYFKTYYSSFTISKTAWIFKRFNKI</sequence>
<comment type="subcellular location">
    <subcellularLocation>
        <location evidence="1">Cell membrane</location>
        <topology evidence="1">Multi-pass membrane protein</topology>
    </subcellularLocation>
</comment>
<keyword evidence="4 6" id="KW-1133">Transmembrane helix</keyword>